<organism evidence="2 3">
    <name type="scientific">Helianthus annuus</name>
    <name type="common">Common sunflower</name>
    <dbReference type="NCBI Taxonomy" id="4232"/>
    <lineage>
        <taxon>Eukaryota</taxon>
        <taxon>Viridiplantae</taxon>
        <taxon>Streptophyta</taxon>
        <taxon>Embryophyta</taxon>
        <taxon>Tracheophyta</taxon>
        <taxon>Spermatophyta</taxon>
        <taxon>Magnoliopsida</taxon>
        <taxon>eudicotyledons</taxon>
        <taxon>Gunneridae</taxon>
        <taxon>Pentapetalae</taxon>
        <taxon>asterids</taxon>
        <taxon>campanulids</taxon>
        <taxon>Asterales</taxon>
        <taxon>Asteraceae</taxon>
        <taxon>Asteroideae</taxon>
        <taxon>Heliantheae alliance</taxon>
        <taxon>Heliantheae</taxon>
        <taxon>Helianthus</taxon>
    </lineage>
</organism>
<sequence>MLPVKFTRAARGSKGGAARCSHVAQHPANLLGDSAQLCIDWSVKEESSSQGKPQGNQDRGKSHV</sequence>
<dbReference type="AlphaFoldDB" id="A0A251TSY4"/>
<gene>
    <name evidence="2" type="ORF">HannXRQ_Chr09g0244641</name>
</gene>
<reference evidence="3" key="1">
    <citation type="journal article" date="2017" name="Nature">
        <title>The sunflower genome provides insights into oil metabolism, flowering and Asterid evolution.</title>
        <authorList>
            <person name="Badouin H."/>
            <person name="Gouzy J."/>
            <person name="Grassa C.J."/>
            <person name="Murat F."/>
            <person name="Staton S.E."/>
            <person name="Cottret L."/>
            <person name="Lelandais-Briere C."/>
            <person name="Owens G.L."/>
            <person name="Carrere S."/>
            <person name="Mayjonade B."/>
            <person name="Legrand L."/>
            <person name="Gill N."/>
            <person name="Kane N.C."/>
            <person name="Bowers J.E."/>
            <person name="Hubner S."/>
            <person name="Bellec A."/>
            <person name="Berard A."/>
            <person name="Berges H."/>
            <person name="Blanchet N."/>
            <person name="Boniface M.C."/>
            <person name="Brunel D."/>
            <person name="Catrice O."/>
            <person name="Chaidir N."/>
            <person name="Claudel C."/>
            <person name="Donnadieu C."/>
            <person name="Faraut T."/>
            <person name="Fievet G."/>
            <person name="Helmstetter N."/>
            <person name="King M."/>
            <person name="Knapp S.J."/>
            <person name="Lai Z."/>
            <person name="Le Paslier M.C."/>
            <person name="Lippi Y."/>
            <person name="Lorenzon L."/>
            <person name="Mandel J.R."/>
            <person name="Marage G."/>
            <person name="Marchand G."/>
            <person name="Marquand E."/>
            <person name="Bret-Mestries E."/>
            <person name="Morien E."/>
            <person name="Nambeesan S."/>
            <person name="Nguyen T."/>
            <person name="Pegot-Espagnet P."/>
            <person name="Pouilly N."/>
            <person name="Raftis F."/>
            <person name="Sallet E."/>
            <person name="Schiex T."/>
            <person name="Thomas J."/>
            <person name="Vandecasteele C."/>
            <person name="Vares D."/>
            <person name="Vear F."/>
            <person name="Vautrin S."/>
            <person name="Crespi M."/>
            <person name="Mangin B."/>
            <person name="Burke J.M."/>
            <person name="Salse J."/>
            <person name="Munos S."/>
            <person name="Vincourt P."/>
            <person name="Rieseberg L.H."/>
            <person name="Langlade N.B."/>
        </authorList>
    </citation>
    <scope>NUCLEOTIDE SEQUENCE [LARGE SCALE GENOMIC DNA]</scope>
    <source>
        <strain evidence="3">cv. SF193</strain>
    </source>
</reference>
<feature type="region of interest" description="Disordered" evidence="1">
    <location>
        <begin position="44"/>
        <end position="64"/>
    </location>
</feature>
<feature type="compositionally biased region" description="Polar residues" evidence="1">
    <location>
        <begin position="48"/>
        <end position="57"/>
    </location>
</feature>
<evidence type="ECO:0000313" key="2">
    <source>
        <dbReference type="EMBL" id="OTG14014.1"/>
    </source>
</evidence>
<protein>
    <submittedName>
        <fullName evidence="2">Uncharacterized protein</fullName>
    </submittedName>
</protein>
<evidence type="ECO:0000313" key="3">
    <source>
        <dbReference type="Proteomes" id="UP000215914"/>
    </source>
</evidence>
<evidence type="ECO:0000256" key="1">
    <source>
        <dbReference type="SAM" id="MobiDB-lite"/>
    </source>
</evidence>
<dbReference type="EMBL" id="CM007898">
    <property type="protein sequence ID" value="OTG14014.1"/>
    <property type="molecule type" value="Genomic_DNA"/>
</dbReference>
<dbReference type="Proteomes" id="UP000215914">
    <property type="component" value="Chromosome 9"/>
</dbReference>
<keyword evidence="3" id="KW-1185">Reference proteome</keyword>
<accession>A0A251TSY4</accession>
<dbReference type="InParanoid" id="A0A251TSY4"/>
<name>A0A251TSY4_HELAN</name>
<proteinExistence type="predicted"/>